<keyword evidence="1" id="KW-1133">Transmembrane helix</keyword>
<gene>
    <name evidence="2" type="ORF">P73_0912</name>
</gene>
<keyword evidence="1" id="KW-0812">Transmembrane</keyword>
<evidence type="ECO:0000313" key="2">
    <source>
        <dbReference type="EMBL" id="AJE45627.1"/>
    </source>
</evidence>
<sequence>MTRPWSPLLIALVLYPFGWGAAAINLFFASLIGSWLGTPVATAPVAIGFGALVALPATYIFACHIRRLMDAAEA</sequence>
<dbReference type="KEGG" id="cid:P73_0912"/>
<dbReference type="EMBL" id="CP004393">
    <property type="protein sequence ID" value="AJE45627.1"/>
    <property type="molecule type" value="Genomic_DNA"/>
</dbReference>
<name>A0A0B5DZL6_9RHOB</name>
<keyword evidence="3" id="KW-1185">Reference proteome</keyword>
<proteinExistence type="predicted"/>
<organism evidence="2 3">
    <name type="scientific">Celeribacter indicus</name>
    <dbReference type="NCBI Taxonomy" id="1208324"/>
    <lineage>
        <taxon>Bacteria</taxon>
        <taxon>Pseudomonadati</taxon>
        <taxon>Pseudomonadota</taxon>
        <taxon>Alphaproteobacteria</taxon>
        <taxon>Rhodobacterales</taxon>
        <taxon>Roseobacteraceae</taxon>
        <taxon>Celeribacter</taxon>
    </lineage>
</organism>
<feature type="transmembrane region" description="Helical" evidence="1">
    <location>
        <begin position="12"/>
        <end position="35"/>
    </location>
</feature>
<evidence type="ECO:0008006" key="4">
    <source>
        <dbReference type="Google" id="ProtNLM"/>
    </source>
</evidence>
<accession>A0A0B5DZL6</accession>
<dbReference type="STRING" id="1208324.P73_0912"/>
<evidence type="ECO:0000256" key="1">
    <source>
        <dbReference type="SAM" id="Phobius"/>
    </source>
</evidence>
<dbReference type="Proteomes" id="UP000031521">
    <property type="component" value="Chromosome"/>
</dbReference>
<dbReference type="OrthoDB" id="7667013at2"/>
<reference evidence="2 3" key="1">
    <citation type="journal article" date="2014" name="Int. J. Syst. Evol. Microbiol.">
        <title>Celeribacter indicus sp. nov., a polycyclic aromatic hydrocarbon-degrading bacterium from deep-sea sediment and reclassification of Huaishuia halophila as Celeribacter halophilus comb. nov.</title>
        <authorList>
            <person name="Lai Q."/>
            <person name="Cao J."/>
            <person name="Yuan J."/>
            <person name="Li F."/>
            <person name="Shao Z."/>
        </authorList>
    </citation>
    <scope>NUCLEOTIDE SEQUENCE [LARGE SCALE GENOMIC DNA]</scope>
    <source>
        <strain evidence="2">P73</strain>
    </source>
</reference>
<dbReference type="AlphaFoldDB" id="A0A0B5DZL6"/>
<dbReference type="HOGENOM" id="CLU_189979_0_0_5"/>
<keyword evidence="1" id="KW-0472">Membrane</keyword>
<feature type="transmembrane region" description="Helical" evidence="1">
    <location>
        <begin position="41"/>
        <end position="62"/>
    </location>
</feature>
<protein>
    <recommendedName>
        <fullName evidence="4">NnrT protein</fullName>
    </recommendedName>
</protein>
<evidence type="ECO:0000313" key="3">
    <source>
        <dbReference type="Proteomes" id="UP000031521"/>
    </source>
</evidence>
<dbReference type="RefSeq" id="WP_043868669.1">
    <property type="nucleotide sequence ID" value="NZ_CP004393.1"/>
</dbReference>